<keyword evidence="1 5" id="KW-0436">Ligase</keyword>
<dbReference type="GO" id="GO:0004077">
    <property type="term" value="F:biotin--[biotin carboxyl-carrier protein] ligase activity"/>
    <property type="evidence" value="ECO:0007669"/>
    <property type="project" value="UniProtKB-UniRule"/>
</dbReference>
<dbReference type="PANTHER" id="PTHR12835:SF5">
    <property type="entry name" value="BIOTIN--PROTEIN LIGASE"/>
    <property type="match status" value="1"/>
</dbReference>
<dbReference type="InterPro" id="IPR004408">
    <property type="entry name" value="Biotin_CoA_COase_ligase"/>
</dbReference>
<dbReference type="Pfam" id="PF03099">
    <property type="entry name" value="BPL_LplA_LipB"/>
    <property type="match status" value="1"/>
</dbReference>
<reference evidence="7 8" key="2">
    <citation type="journal article" date="2012" name="Stand. Genomic Sci.">
        <title>Complete Genome Sequence of Clostridium clariflavum DSM 19732.</title>
        <authorList>
            <person name="Izquierdo J.A."/>
            <person name="Goodwin L."/>
            <person name="Davenport K.W."/>
            <person name="Teshima H."/>
            <person name="Bruce D."/>
            <person name="Detter C."/>
            <person name="Tapia R."/>
            <person name="Han S."/>
            <person name="Land M."/>
            <person name="Hauser L."/>
            <person name="Jeffries C.D."/>
            <person name="Han J."/>
            <person name="Pitluck S."/>
            <person name="Nolan M."/>
            <person name="Chen A."/>
            <person name="Huntemann M."/>
            <person name="Mavromatis K."/>
            <person name="Mikhailova N."/>
            <person name="Liolios K."/>
            <person name="Woyke T."/>
            <person name="Lynd L.R."/>
        </authorList>
    </citation>
    <scope>NUCLEOTIDE SEQUENCE [LARGE SCALE GENOMIC DNA]</scope>
    <source>
        <strain evidence="8">DSM 19732 / NBRC 101661 / EBR45</strain>
    </source>
</reference>
<dbReference type="EMBL" id="CP003065">
    <property type="protein sequence ID" value="AEV70475.1"/>
    <property type="molecule type" value="Genomic_DNA"/>
</dbReference>
<dbReference type="InterPro" id="IPR030855">
    <property type="entry name" value="Bifunct_BirA"/>
</dbReference>
<name>G8LSW2_ACECE</name>
<dbReference type="InterPro" id="IPR004143">
    <property type="entry name" value="BPL_LPL_catalytic"/>
</dbReference>
<feature type="binding site" evidence="5">
    <location>
        <position position="114"/>
    </location>
    <ligand>
        <name>biotin</name>
        <dbReference type="ChEBI" id="CHEBI:57586"/>
    </ligand>
</feature>
<dbReference type="HOGENOM" id="CLU_051096_0_0_9"/>
<feature type="domain" description="BPL/LPL catalytic" evidence="6">
    <location>
        <begin position="67"/>
        <end position="263"/>
    </location>
</feature>
<dbReference type="SUPFAM" id="SSF55681">
    <property type="entry name" value="Class II aaRS and biotin synthetases"/>
    <property type="match status" value="1"/>
</dbReference>
<dbReference type="SUPFAM" id="SSF46785">
    <property type="entry name" value="Winged helix' DNA-binding domain"/>
    <property type="match status" value="1"/>
</dbReference>
<feature type="binding site" evidence="5">
    <location>
        <begin position="90"/>
        <end position="92"/>
    </location>
    <ligand>
        <name>biotin</name>
        <dbReference type="ChEBI" id="CHEBI:57586"/>
    </ligand>
</feature>
<dbReference type="STRING" id="720554.Clocl_4039"/>
<feature type="binding site" evidence="5">
    <location>
        <position position="185"/>
    </location>
    <ligand>
        <name>biotin</name>
        <dbReference type="ChEBI" id="CHEBI:57586"/>
    </ligand>
</feature>
<comment type="similarity">
    <text evidence="5">Belongs to the biotin--protein ligase family.</text>
</comment>
<dbReference type="PROSITE" id="PS51733">
    <property type="entry name" value="BPL_LPL_CATALYTIC"/>
    <property type="match status" value="1"/>
</dbReference>
<dbReference type="Pfam" id="PF02237">
    <property type="entry name" value="BPL_C"/>
    <property type="match status" value="1"/>
</dbReference>
<keyword evidence="8" id="KW-1185">Reference proteome</keyword>
<dbReference type="InterPro" id="IPR013196">
    <property type="entry name" value="HTH_11"/>
</dbReference>
<comment type="function">
    <text evidence="5">Acts both as a biotin--[acetyl-CoA-carboxylase] ligase and a repressor.</text>
</comment>
<keyword evidence="5" id="KW-0805">Transcription regulation</keyword>
<dbReference type="InterPro" id="IPR036390">
    <property type="entry name" value="WH_DNA-bd_sf"/>
</dbReference>
<dbReference type="AlphaFoldDB" id="G8LSW2"/>
<dbReference type="GO" id="GO:0003677">
    <property type="term" value="F:DNA binding"/>
    <property type="evidence" value="ECO:0007669"/>
    <property type="project" value="UniProtKB-UniRule"/>
</dbReference>
<evidence type="ECO:0000256" key="1">
    <source>
        <dbReference type="ARBA" id="ARBA00022598"/>
    </source>
</evidence>
<keyword evidence="5" id="KW-0238">DNA-binding</keyword>
<keyword evidence="2 5" id="KW-0547">Nucleotide-binding</keyword>
<organism evidence="7 8">
    <name type="scientific">Acetivibrio clariflavus (strain DSM 19732 / NBRC 101661 / EBR45)</name>
    <name type="common">Clostridium clariflavum</name>
    <dbReference type="NCBI Taxonomy" id="720554"/>
    <lineage>
        <taxon>Bacteria</taxon>
        <taxon>Bacillati</taxon>
        <taxon>Bacillota</taxon>
        <taxon>Clostridia</taxon>
        <taxon>Eubacteriales</taxon>
        <taxon>Oscillospiraceae</taxon>
        <taxon>Acetivibrio</taxon>
    </lineage>
</organism>
<evidence type="ECO:0000313" key="7">
    <source>
        <dbReference type="EMBL" id="AEV70475.1"/>
    </source>
</evidence>
<evidence type="ECO:0000256" key="3">
    <source>
        <dbReference type="ARBA" id="ARBA00022840"/>
    </source>
</evidence>
<keyword evidence="5" id="KW-0678">Repressor</keyword>
<evidence type="ECO:0000313" key="8">
    <source>
        <dbReference type="Proteomes" id="UP000005435"/>
    </source>
</evidence>
<keyword evidence="4 5" id="KW-0092">Biotin</keyword>
<dbReference type="HAMAP" id="MF_00978">
    <property type="entry name" value="Bifunct_BirA"/>
    <property type="match status" value="1"/>
</dbReference>
<evidence type="ECO:0000256" key="4">
    <source>
        <dbReference type="ARBA" id="ARBA00023267"/>
    </source>
</evidence>
<dbReference type="NCBIfam" id="TIGR00121">
    <property type="entry name" value="birA_ligase"/>
    <property type="match status" value="1"/>
</dbReference>
<evidence type="ECO:0000256" key="5">
    <source>
        <dbReference type="HAMAP-Rule" id="MF_00978"/>
    </source>
</evidence>
<dbReference type="Gene3D" id="2.30.30.100">
    <property type="match status" value="1"/>
</dbReference>
<dbReference type="GO" id="GO:0006355">
    <property type="term" value="P:regulation of DNA-templated transcription"/>
    <property type="evidence" value="ECO:0007669"/>
    <property type="project" value="UniProtKB-UniRule"/>
</dbReference>
<accession>G8LSW2</accession>
<gene>
    <name evidence="5" type="primary">birA</name>
    <name evidence="7" type="ordered locus">Clocl_4039</name>
</gene>
<dbReference type="RefSeq" id="WP_014256974.1">
    <property type="nucleotide sequence ID" value="NC_016627.1"/>
</dbReference>
<dbReference type="GO" id="GO:0016740">
    <property type="term" value="F:transferase activity"/>
    <property type="evidence" value="ECO:0007669"/>
    <property type="project" value="UniProtKB-ARBA"/>
</dbReference>
<dbReference type="GO" id="GO:0005524">
    <property type="term" value="F:ATP binding"/>
    <property type="evidence" value="ECO:0007669"/>
    <property type="project" value="UniProtKB-UniRule"/>
</dbReference>
<dbReference type="GO" id="GO:0005737">
    <property type="term" value="C:cytoplasm"/>
    <property type="evidence" value="ECO:0007669"/>
    <property type="project" value="TreeGrafter"/>
</dbReference>
<dbReference type="SUPFAM" id="SSF50037">
    <property type="entry name" value="C-terminal domain of transcriptional repressors"/>
    <property type="match status" value="1"/>
</dbReference>
<dbReference type="GO" id="GO:0009249">
    <property type="term" value="P:protein lipoylation"/>
    <property type="evidence" value="ECO:0007669"/>
    <property type="project" value="UniProtKB-ARBA"/>
</dbReference>
<dbReference type="PANTHER" id="PTHR12835">
    <property type="entry name" value="BIOTIN PROTEIN LIGASE"/>
    <property type="match status" value="1"/>
</dbReference>
<feature type="binding site" evidence="5">
    <location>
        <begin position="118"/>
        <end position="120"/>
    </location>
    <ligand>
        <name>biotin</name>
        <dbReference type="ChEBI" id="CHEBI:57586"/>
    </ligand>
</feature>
<dbReference type="InterPro" id="IPR008988">
    <property type="entry name" value="Transcriptional_repressor_C"/>
</dbReference>
<dbReference type="InterPro" id="IPR003142">
    <property type="entry name" value="BPL_C"/>
</dbReference>
<dbReference type="Pfam" id="PF08279">
    <property type="entry name" value="HTH_11"/>
    <property type="match status" value="1"/>
</dbReference>
<dbReference type="OrthoDB" id="9807064at2"/>
<dbReference type="Proteomes" id="UP000005435">
    <property type="component" value="Chromosome"/>
</dbReference>
<reference evidence="8" key="1">
    <citation type="submission" date="2011-12" db="EMBL/GenBank/DDBJ databases">
        <title>Complete sequence of Clostridium clariflavum DSM 19732.</title>
        <authorList>
            <consortium name="US DOE Joint Genome Institute"/>
            <person name="Lucas S."/>
            <person name="Han J."/>
            <person name="Lapidus A."/>
            <person name="Cheng J.-F."/>
            <person name="Goodwin L."/>
            <person name="Pitluck S."/>
            <person name="Peters L."/>
            <person name="Teshima H."/>
            <person name="Detter J.C."/>
            <person name="Han C."/>
            <person name="Tapia R."/>
            <person name="Land M."/>
            <person name="Hauser L."/>
            <person name="Kyrpides N."/>
            <person name="Ivanova N."/>
            <person name="Pagani I."/>
            <person name="Kitzmiller T."/>
            <person name="Lynd L."/>
            <person name="Izquierdo J."/>
            <person name="Woyke T."/>
        </authorList>
    </citation>
    <scope>NUCLEOTIDE SEQUENCE [LARGE SCALE GENOMIC DNA]</scope>
    <source>
        <strain evidence="8">DSM 19732 / NBRC 101661 / EBR45</strain>
    </source>
</reference>
<protein>
    <recommendedName>
        <fullName evidence="5">Bifunctional ligase/repressor BirA</fullName>
    </recommendedName>
    <alternativeName>
        <fullName evidence="5">Biotin--[acetyl-CoA-carboxylase] ligase</fullName>
        <ecNumber evidence="5">6.3.4.15</ecNumber>
    </alternativeName>
    <alternativeName>
        <fullName evidence="5">Biotin--protein ligase</fullName>
    </alternativeName>
    <alternativeName>
        <fullName evidence="5">Biotin-[acetyl-CoA carboxylase] synthetase</fullName>
    </alternativeName>
</protein>
<dbReference type="CDD" id="cd16442">
    <property type="entry name" value="BPL"/>
    <property type="match status" value="1"/>
</dbReference>
<proteinExistence type="inferred from homology"/>
<evidence type="ECO:0000256" key="2">
    <source>
        <dbReference type="ARBA" id="ARBA00022741"/>
    </source>
</evidence>
<keyword evidence="3 5" id="KW-0067">ATP-binding</keyword>
<dbReference type="InterPro" id="IPR045864">
    <property type="entry name" value="aa-tRNA-synth_II/BPL/LPL"/>
</dbReference>
<comment type="catalytic activity">
    <reaction evidence="5">
        <text>biotin + L-lysyl-[protein] + ATP = N(6)-biotinyl-L-lysyl-[protein] + AMP + diphosphate + H(+)</text>
        <dbReference type="Rhea" id="RHEA:11756"/>
        <dbReference type="Rhea" id="RHEA-COMP:9752"/>
        <dbReference type="Rhea" id="RHEA-COMP:10505"/>
        <dbReference type="ChEBI" id="CHEBI:15378"/>
        <dbReference type="ChEBI" id="CHEBI:29969"/>
        <dbReference type="ChEBI" id="CHEBI:30616"/>
        <dbReference type="ChEBI" id="CHEBI:33019"/>
        <dbReference type="ChEBI" id="CHEBI:57586"/>
        <dbReference type="ChEBI" id="CHEBI:83144"/>
        <dbReference type="ChEBI" id="CHEBI:456215"/>
        <dbReference type="EC" id="6.3.4.15"/>
    </reaction>
</comment>
<dbReference type="EC" id="6.3.4.15" evidence="5"/>
<dbReference type="Gene3D" id="3.30.930.10">
    <property type="entry name" value="Bira Bifunctional Protein, Domain 2"/>
    <property type="match status" value="1"/>
</dbReference>
<evidence type="ECO:0000259" key="6">
    <source>
        <dbReference type="PROSITE" id="PS51733"/>
    </source>
</evidence>
<feature type="DNA-binding region" description="H-T-H motif" evidence="5">
    <location>
        <begin position="19"/>
        <end position="38"/>
    </location>
</feature>
<dbReference type="eggNOG" id="COG0340">
    <property type="taxonomic scope" value="Bacteria"/>
</dbReference>
<dbReference type="KEGG" id="ccl:Clocl_4039"/>
<dbReference type="Gene3D" id="1.10.10.10">
    <property type="entry name" value="Winged helix-like DNA-binding domain superfamily/Winged helix DNA-binding domain"/>
    <property type="match status" value="1"/>
</dbReference>
<sequence>MKREVLLYLKNNPHEYVSGEQLSTLFGVSRTAIWKVINELKREGYIIESSSKKGYRLSPDSDVLNSFEISEELKTKVLGRNIIYFDQIDSTNNYAKRIALEGCEEGTLIVADCQTSGRGRLGRDWNSANKKGIWMSLVLRPDIPFEEVQMLTLAASVAVVQALYEVAEIKAGIKWPNDIIINGKKVCGILVEMNMEIESINFLVLGIGVNVNQQKEDFSEELSDKATSLKMHLEELGIQKILKRTQLIAAILLKFEAIYDKVKCGDFGYIISEWKKHSVTLGREVSIIYKDRQYRGIAQDITKDGKLIVKCEDGTVKEVFSGEVSVRGLLGYC</sequence>
<dbReference type="InterPro" id="IPR036388">
    <property type="entry name" value="WH-like_DNA-bd_sf"/>
</dbReference>
<keyword evidence="5" id="KW-0804">Transcription</keyword>